<dbReference type="Proteomes" id="UP000000925">
    <property type="component" value="Chromosome"/>
</dbReference>
<feature type="transmembrane region" description="Helical" evidence="1">
    <location>
        <begin position="27"/>
        <end position="47"/>
    </location>
</feature>
<evidence type="ECO:0000313" key="3">
    <source>
        <dbReference type="Proteomes" id="UP000000925"/>
    </source>
</evidence>
<evidence type="ECO:0000256" key="1">
    <source>
        <dbReference type="SAM" id="Phobius"/>
    </source>
</evidence>
<dbReference type="KEGG" id="caa:Caka_0574"/>
<proteinExistence type="predicted"/>
<keyword evidence="1" id="KW-1133">Transmembrane helix</keyword>
<evidence type="ECO:0000313" key="2">
    <source>
        <dbReference type="EMBL" id="ADE53599.1"/>
    </source>
</evidence>
<name>D5ENU0_CORAD</name>
<gene>
    <name evidence="2" type="ordered locus">Caka_0574</name>
</gene>
<organism evidence="2 3">
    <name type="scientific">Coraliomargarita akajimensis (strain DSM 45221 / IAM 15411 / JCM 23193 / KCTC 12865 / 04OKA010-24)</name>
    <dbReference type="NCBI Taxonomy" id="583355"/>
    <lineage>
        <taxon>Bacteria</taxon>
        <taxon>Pseudomonadati</taxon>
        <taxon>Verrucomicrobiota</taxon>
        <taxon>Opitutia</taxon>
        <taxon>Puniceicoccales</taxon>
        <taxon>Coraliomargaritaceae</taxon>
        <taxon>Coraliomargarita</taxon>
    </lineage>
</organism>
<accession>D5ENU0</accession>
<sequence length="181" mass="20921">MVEPAGAGQRLRRARPPRSAKEMKQRAIIIILALVIFSIISSIFPFYTLKAYHSDTTASHKYWTQWPFGIKTNYIYGESAFEAFLKENIDEPIDYQWVSSRGTKKNIYGAVLVRAHGRPNGLLGYQSEFFDVWIEHTQEDQIISFYETLKNGTPEDVELAISGFFEQSNLLINKHWQNQPE</sequence>
<keyword evidence="3" id="KW-1185">Reference proteome</keyword>
<reference evidence="2 3" key="1">
    <citation type="journal article" date="2010" name="Stand. Genomic Sci.">
        <title>Complete genome sequence of Coraliomargarita akajimensis type strain (04OKA010-24).</title>
        <authorList>
            <person name="Mavromatis K."/>
            <person name="Abt B."/>
            <person name="Brambilla E."/>
            <person name="Lapidus A."/>
            <person name="Copeland A."/>
            <person name="Deshpande S."/>
            <person name="Nolan M."/>
            <person name="Lucas S."/>
            <person name="Tice H."/>
            <person name="Cheng J.F."/>
            <person name="Han C."/>
            <person name="Detter J.C."/>
            <person name="Woyke T."/>
            <person name="Goodwin L."/>
            <person name="Pitluck S."/>
            <person name="Held B."/>
            <person name="Brettin T."/>
            <person name="Tapia R."/>
            <person name="Ivanova N."/>
            <person name="Mikhailova N."/>
            <person name="Pati A."/>
            <person name="Liolios K."/>
            <person name="Chen A."/>
            <person name="Palaniappan K."/>
            <person name="Land M."/>
            <person name="Hauser L."/>
            <person name="Chang Y.J."/>
            <person name="Jeffries C.D."/>
            <person name="Rohde M."/>
            <person name="Goker M."/>
            <person name="Bristow J."/>
            <person name="Eisen J.A."/>
            <person name="Markowitz V."/>
            <person name="Hugenholtz P."/>
            <person name="Klenk H.P."/>
            <person name="Kyrpides N.C."/>
        </authorList>
    </citation>
    <scope>NUCLEOTIDE SEQUENCE [LARGE SCALE GENOMIC DNA]</scope>
    <source>
        <strain evidence="3">DSM 45221 / IAM 15411 / JCM 23193 / KCTC 12865</strain>
    </source>
</reference>
<keyword evidence="1" id="KW-0812">Transmembrane</keyword>
<dbReference type="HOGENOM" id="CLU_1486681_0_0_0"/>
<dbReference type="RefSeq" id="WP_013042324.1">
    <property type="nucleotide sequence ID" value="NC_014008.1"/>
</dbReference>
<dbReference type="EMBL" id="CP001998">
    <property type="protein sequence ID" value="ADE53599.1"/>
    <property type="molecule type" value="Genomic_DNA"/>
</dbReference>
<dbReference type="STRING" id="583355.Caka_0574"/>
<protein>
    <submittedName>
        <fullName evidence="2">Uncharacterized protein</fullName>
    </submittedName>
</protein>
<dbReference type="AlphaFoldDB" id="D5ENU0"/>
<keyword evidence="1" id="KW-0472">Membrane</keyword>